<name>A0A7J7N7K3_9MAGN</name>
<feature type="transmembrane region" description="Helical" evidence="1">
    <location>
        <begin position="41"/>
        <end position="63"/>
    </location>
</feature>
<keyword evidence="3" id="KW-1185">Reference proteome</keyword>
<keyword evidence="1" id="KW-0472">Membrane</keyword>
<organism evidence="2 3">
    <name type="scientific">Kingdonia uniflora</name>
    <dbReference type="NCBI Taxonomy" id="39325"/>
    <lineage>
        <taxon>Eukaryota</taxon>
        <taxon>Viridiplantae</taxon>
        <taxon>Streptophyta</taxon>
        <taxon>Embryophyta</taxon>
        <taxon>Tracheophyta</taxon>
        <taxon>Spermatophyta</taxon>
        <taxon>Magnoliopsida</taxon>
        <taxon>Ranunculales</taxon>
        <taxon>Circaeasteraceae</taxon>
        <taxon>Kingdonia</taxon>
    </lineage>
</organism>
<proteinExistence type="predicted"/>
<keyword evidence="1" id="KW-1133">Transmembrane helix</keyword>
<comment type="caution">
    <text evidence="2">The sequence shown here is derived from an EMBL/GenBank/DDBJ whole genome shotgun (WGS) entry which is preliminary data.</text>
</comment>
<protein>
    <submittedName>
        <fullName evidence="2">Uncharacterized protein</fullName>
    </submittedName>
</protein>
<keyword evidence="1" id="KW-0812">Transmembrane</keyword>
<accession>A0A7J7N7K3</accession>
<evidence type="ECO:0000313" key="3">
    <source>
        <dbReference type="Proteomes" id="UP000541444"/>
    </source>
</evidence>
<evidence type="ECO:0000313" key="2">
    <source>
        <dbReference type="EMBL" id="KAF6163125.1"/>
    </source>
</evidence>
<sequence>LFSPFSFLLTTLNFGFPPSHYPFPSFRDSLPNYLFLIQLRFWVAIIVFSINILQLYYLCLLFLSQIDYNPISSFYSGAI</sequence>
<evidence type="ECO:0000256" key="1">
    <source>
        <dbReference type="SAM" id="Phobius"/>
    </source>
</evidence>
<dbReference type="EMBL" id="JACGCM010000999">
    <property type="protein sequence ID" value="KAF6163125.1"/>
    <property type="molecule type" value="Genomic_DNA"/>
</dbReference>
<gene>
    <name evidence="2" type="ORF">GIB67_024989</name>
</gene>
<dbReference type="AlphaFoldDB" id="A0A7J7N7K3"/>
<reference evidence="2 3" key="1">
    <citation type="journal article" date="2020" name="IScience">
        <title>Genome Sequencing of the Endangered Kingdonia uniflora (Circaeasteraceae, Ranunculales) Reveals Potential Mechanisms of Evolutionary Specialization.</title>
        <authorList>
            <person name="Sun Y."/>
            <person name="Deng T."/>
            <person name="Zhang A."/>
            <person name="Moore M.J."/>
            <person name="Landis J.B."/>
            <person name="Lin N."/>
            <person name="Zhang H."/>
            <person name="Zhang X."/>
            <person name="Huang J."/>
            <person name="Zhang X."/>
            <person name="Sun H."/>
            <person name="Wang H."/>
        </authorList>
    </citation>
    <scope>NUCLEOTIDE SEQUENCE [LARGE SCALE GENOMIC DNA]</scope>
    <source>
        <strain evidence="2">TB1705</strain>
        <tissue evidence="2">Leaf</tissue>
    </source>
</reference>
<feature type="non-terminal residue" evidence="2">
    <location>
        <position position="1"/>
    </location>
</feature>
<dbReference type="Proteomes" id="UP000541444">
    <property type="component" value="Unassembled WGS sequence"/>
</dbReference>